<dbReference type="Gene3D" id="3.40.50.300">
    <property type="entry name" value="P-loop containing nucleotide triphosphate hydrolases"/>
    <property type="match status" value="1"/>
</dbReference>
<comment type="caution">
    <text evidence="5">The sequence shown here is derived from an EMBL/GenBank/DDBJ whole genome shotgun (WGS) entry which is preliminary data.</text>
</comment>
<evidence type="ECO:0000256" key="2">
    <source>
        <dbReference type="ARBA" id="ARBA00022741"/>
    </source>
</evidence>
<accession>A0A6V6Y6H5</accession>
<dbReference type="SUPFAM" id="SSF52540">
    <property type="entry name" value="P-loop containing nucleoside triphosphate hydrolases"/>
    <property type="match status" value="1"/>
</dbReference>
<dbReference type="AlphaFoldDB" id="A0A6V6Y6H5"/>
<dbReference type="InterPro" id="IPR027417">
    <property type="entry name" value="P-loop_NTPase"/>
</dbReference>
<dbReference type="RefSeq" id="WP_180500565.1">
    <property type="nucleotide sequence ID" value="NZ_CAIJCS010000022.1"/>
</dbReference>
<dbReference type="GO" id="GO:0005524">
    <property type="term" value="F:ATP binding"/>
    <property type="evidence" value="ECO:0007669"/>
    <property type="project" value="UniProtKB-KW"/>
</dbReference>
<evidence type="ECO:0000259" key="4">
    <source>
        <dbReference type="Pfam" id="PF00005"/>
    </source>
</evidence>
<keyword evidence="3" id="KW-0067">ATP-binding</keyword>
<evidence type="ECO:0000256" key="1">
    <source>
        <dbReference type="ARBA" id="ARBA00022448"/>
    </source>
</evidence>
<evidence type="ECO:0000313" key="5">
    <source>
        <dbReference type="EMBL" id="CAC9934474.1"/>
    </source>
</evidence>
<evidence type="ECO:0000256" key="3">
    <source>
        <dbReference type="ARBA" id="ARBA00022840"/>
    </source>
</evidence>
<feature type="domain" description="ABC transporter" evidence="4">
    <location>
        <begin position="23"/>
        <end position="76"/>
    </location>
</feature>
<keyword evidence="2" id="KW-0547">Nucleotide-binding</keyword>
<gene>
    <name evidence="5" type="ORF">PEPNEM18_01404</name>
</gene>
<dbReference type="GO" id="GO:0016887">
    <property type="term" value="F:ATP hydrolysis activity"/>
    <property type="evidence" value="ECO:0007669"/>
    <property type="project" value="InterPro"/>
</dbReference>
<protein>
    <recommendedName>
        <fullName evidence="4">ABC transporter domain-containing protein</fullName>
    </recommendedName>
</protein>
<reference evidence="5 6" key="1">
    <citation type="submission" date="2020-06" db="EMBL/GenBank/DDBJ databases">
        <authorList>
            <person name="Criscuolo A."/>
        </authorList>
    </citation>
    <scope>NUCLEOTIDE SEQUENCE [LARGE SCALE GENOMIC DNA]</scope>
    <source>
        <strain evidence="5">1804121828</strain>
    </source>
</reference>
<sequence>MVEELFTVKNLKSWHEPEKNILDGCGFSLNQNEVVALVGSNGSGKTTLIKTIMDIHSNYKVDEISFMGKNSDFKDPYFKENRLAAFSDYKAFRYWSFWEYAEFCTKYMAEKSMKLT</sequence>
<dbReference type="InterPro" id="IPR003439">
    <property type="entry name" value="ABC_transporter-like_ATP-bd"/>
</dbReference>
<name>A0A6V6Y6H5_9FIRM</name>
<keyword evidence="6" id="KW-1185">Reference proteome</keyword>
<organism evidence="5 6">
    <name type="scientific">Aedoeadaptatus nemausensis</name>
    <dbReference type="NCBI Taxonomy" id="2582829"/>
    <lineage>
        <taxon>Bacteria</taxon>
        <taxon>Bacillati</taxon>
        <taxon>Bacillota</taxon>
        <taxon>Tissierellia</taxon>
        <taxon>Tissierellales</taxon>
        <taxon>Peptoniphilaceae</taxon>
        <taxon>Aedoeadaptatus</taxon>
    </lineage>
</organism>
<dbReference type="InterPro" id="IPR051782">
    <property type="entry name" value="ABC_Transporter_VariousFunc"/>
</dbReference>
<dbReference type="PANTHER" id="PTHR42939">
    <property type="entry name" value="ABC TRANSPORTER ATP-BINDING PROTEIN ALBC-RELATED"/>
    <property type="match status" value="1"/>
</dbReference>
<keyword evidence="1" id="KW-0813">Transport</keyword>
<dbReference type="Pfam" id="PF00005">
    <property type="entry name" value="ABC_tran"/>
    <property type="match status" value="1"/>
</dbReference>
<proteinExistence type="predicted"/>
<evidence type="ECO:0000313" key="6">
    <source>
        <dbReference type="Proteomes" id="UP000586454"/>
    </source>
</evidence>
<dbReference type="Proteomes" id="UP000586454">
    <property type="component" value="Unassembled WGS sequence"/>
</dbReference>
<dbReference type="EMBL" id="CAIJCS010000022">
    <property type="protein sequence ID" value="CAC9934474.1"/>
    <property type="molecule type" value="Genomic_DNA"/>
</dbReference>
<dbReference type="PANTHER" id="PTHR42939:SF1">
    <property type="entry name" value="ABC TRANSPORTER ATP-BINDING PROTEIN ALBC-RELATED"/>
    <property type="match status" value="1"/>
</dbReference>